<feature type="chain" id="PRO_5028965961" evidence="7">
    <location>
        <begin position="21"/>
        <end position="615"/>
    </location>
</feature>
<dbReference type="PROSITE" id="PS00523">
    <property type="entry name" value="SULFATASE_1"/>
    <property type="match status" value="1"/>
</dbReference>
<dbReference type="RefSeq" id="WP_407984801.1">
    <property type="nucleotide sequence ID" value="NZ_CAAHFH010000001.1"/>
</dbReference>
<protein>
    <submittedName>
        <fullName evidence="9">Arylsulfatase</fullName>
    </submittedName>
</protein>
<evidence type="ECO:0000259" key="8">
    <source>
        <dbReference type="Pfam" id="PF00884"/>
    </source>
</evidence>
<gene>
    <name evidence="9" type="primary">atsA_36</name>
    <name evidence="9" type="ORF">SCARR_00428</name>
</gene>
<evidence type="ECO:0000256" key="1">
    <source>
        <dbReference type="ARBA" id="ARBA00001913"/>
    </source>
</evidence>
<keyword evidence="4 7" id="KW-0732">Signal</keyword>
<dbReference type="PROSITE" id="PS00149">
    <property type="entry name" value="SULFATASE_2"/>
    <property type="match status" value="1"/>
</dbReference>
<dbReference type="Gene3D" id="3.40.720.10">
    <property type="entry name" value="Alkaline Phosphatase, subunit A"/>
    <property type="match status" value="1"/>
</dbReference>
<evidence type="ECO:0000256" key="2">
    <source>
        <dbReference type="ARBA" id="ARBA00008779"/>
    </source>
</evidence>
<evidence type="ECO:0000313" key="9">
    <source>
        <dbReference type="EMBL" id="VGO18376.1"/>
    </source>
</evidence>
<dbReference type="Proteomes" id="UP000346198">
    <property type="component" value="Unassembled WGS sequence"/>
</dbReference>
<dbReference type="Pfam" id="PF00884">
    <property type="entry name" value="Sulfatase"/>
    <property type="match status" value="1"/>
</dbReference>
<dbReference type="Gene3D" id="3.30.1120.10">
    <property type="match status" value="1"/>
</dbReference>
<dbReference type="InterPro" id="IPR024607">
    <property type="entry name" value="Sulfatase_CS"/>
</dbReference>
<dbReference type="GO" id="GO:0046872">
    <property type="term" value="F:metal ion binding"/>
    <property type="evidence" value="ECO:0007669"/>
    <property type="project" value="UniProtKB-KW"/>
</dbReference>
<dbReference type="InterPro" id="IPR017850">
    <property type="entry name" value="Alkaline_phosphatase_core_sf"/>
</dbReference>
<feature type="signal peptide" evidence="7">
    <location>
        <begin position="1"/>
        <end position="20"/>
    </location>
</feature>
<comment type="similarity">
    <text evidence="2">Belongs to the sulfatase family.</text>
</comment>
<dbReference type="PANTHER" id="PTHR42693:SF42">
    <property type="entry name" value="ARYLSULFATASE G"/>
    <property type="match status" value="1"/>
</dbReference>
<comment type="cofactor">
    <cofactor evidence="1">
        <name>Ca(2+)</name>
        <dbReference type="ChEBI" id="CHEBI:29108"/>
    </cofactor>
</comment>
<evidence type="ECO:0000256" key="7">
    <source>
        <dbReference type="SAM" id="SignalP"/>
    </source>
</evidence>
<dbReference type="PROSITE" id="PS51257">
    <property type="entry name" value="PROKAR_LIPOPROTEIN"/>
    <property type="match status" value="1"/>
</dbReference>
<dbReference type="AlphaFoldDB" id="A0A6C2UGP1"/>
<dbReference type="SUPFAM" id="SSF53649">
    <property type="entry name" value="Alkaline phosphatase-like"/>
    <property type="match status" value="1"/>
</dbReference>
<dbReference type="CDD" id="cd16144">
    <property type="entry name" value="ARS_like"/>
    <property type="match status" value="1"/>
</dbReference>
<evidence type="ECO:0000256" key="5">
    <source>
        <dbReference type="ARBA" id="ARBA00022801"/>
    </source>
</evidence>
<dbReference type="InterPro" id="IPR050738">
    <property type="entry name" value="Sulfatase"/>
</dbReference>
<dbReference type="PANTHER" id="PTHR42693">
    <property type="entry name" value="ARYLSULFATASE FAMILY MEMBER"/>
    <property type="match status" value="1"/>
</dbReference>
<reference evidence="9 10" key="1">
    <citation type="submission" date="2019-04" db="EMBL/GenBank/DDBJ databases">
        <authorList>
            <person name="Van Vliet M D."/>
        </authorList>
    </citation>
    <scope>NUCLEOTIDE SEQUENCE [LARGE SCALE GENOMIC DNA]</scope>
    <source>
        <strain evidence="9 10">F21</strain>
    </source>
</reference>
<proteinExistence type="inferred from homology"/>
<keyword evidence="6" id="KW-0106">Calcium</keyword>
<evidence type="ECO:0000256" key="3">
    <source>
        <dbReference type="ARBA" id="ARBA00022723"/>
    </source>
</evidence>
<sequence>MMKQIVSIALLASACGLASAERPDKPNVVLILADDLGWQDVKCYDIDEPSPYETPNIDQLAKEGVKFWQAYSPAPTCAPSRGAILAGKHPARLQRTHVVGGAPPIPHNEKVWSVISPWYSGRLPTSETTLPEALKANGYTTGHSGKWHIAISHHAFPQPEDHGFDFTRSNLGVSAKMNPHRLTGFATDKKNDKYRLDKNGFPYDQTTADALDFLEQSKDKPFFLYYATFLVHTPIHSQSEALLKKYCKKMDVPYPENPEGWKIPGQKNPYYGAMVEMFDHYVGQVIDYLKTTDDPRWPGHKLVENSYIIFTSDNGGMEKYPSEIITDNYPLDEGKIHAQEGGIRVPMIFSGPGIPAGEESNVMVNGLDFYPTILNWTGTEQPEEQALDGADLSRLLSQNPTDRNLVKEADGSVRNSMMHHFPNSASMHSTLRIGDYKVIRNFKPEKKRLELYRLYKNGDQRVDIEEMNDLADKMPEKAQQMDRLLQQKLESMGASFPYLNPFCRADLPHKDGVCKVLESGQKDNQVWLKYAEQGNRVVRANLLYTTNGGQQYEEWYRAPATLESGNTVSATLPTNTTHYLFNLVDEYQFLISHPRMGSMSDYKKGNYSTRALAIE</sequence>
<evidence type="ECO:0000313" key="10">
    <source>
        <dbReference type="Proteomes" id="UP000346198"/>
    </source>
</evidence>
<accession>A0A6C2UGP1</accession>
<dbReference type="GO" id="GO:0004065">
    <property type="term" value="F:arylsulfatase activity"/>
    <property type="evidence" value="ECO:0007669"/>
    <property type="project" value="TreeGrafter"/>
</dbReference>
<evidence type="ECO:0000256" key="4">
    <source>
        <dbReference type="ARBA" id="ARBA00022729"/>
    </source>
</evidence>
<organism evidence="9 10">
    <name type="scientific">Pontiella sulfatireligans</name>
    <dbReference type="NCBI Taxonomy" id="2750658"/>
    <lineage>
        <taxon>Bacteria</taxon>
        <taxon>Pseudomonadati</taxon>
        <taxon>Kiritimatiellota</taxon>
        <taxon>Kiritimatiellia</taxon>
        <taxon>Kiritimatiellales</taxon>
        <taxon>Pontiellaceae</taxon>
        <taxon>Pontiella</taxon>
    </lineage>
</organism>
<dbReference type="EMBL" id="CAAHFH010000001">
    <property type="protein sequence ID" value="VGO18376.1"/>
    <property type="molecule type" value="Genomic_DNA"/>
</dbReference>
<keyword evidence="3" id="KW-0479">Metal-binding</keyword>
<keyword evidence="10" id="KW-1185">Reference proteome</keyword>
<keyword evidence="5" id="KW-0378">Hydrolase</keyword>
<name>A0A6C2UGP1_9BACT</name>
<feature type="domain" description="Sulfatase N-terminal" evidence="8">
    <location>
        <begin position="26"/>
        <end position="378"/>
    </location>
</feature>
<evidence type="ECO:0000256" key="6">
    <source>
        <dbReference type="ARBA" id="ARBA00022837"/>
    </source>
</evidence>
<dbReference type="InterPro" id="IPR000917">
    <property type="entry name" value="Sulfatase_N"/>
</dbReference>